<evidence type="ECO:0000313" key="4">
    <source>
        <dbReference type="EMBL" id="WZN63182.1"/>
    </source>
</evidence>
<dbReference type="SMART" id="SM00198">
    <property type="entry name" value="SCP"/>
    <property type="match status" value="1"/>
</dbReference>
<proteinExistence type="predicted"/>
<protein>
    <submittedName>
        <fullName evidence="4">Cysteine-rich secretory protein</fullName>
    </submittedName>
</protein>
<feature type="region of interest" description="Disordered" evidence="1">
    <location>
        <begin position="104"/>
        <end position="136"/>
    </location>
</feature>
<dbReference type="PRINTS" id="PR00837">
    <property type="entry name" value="V5TPXLIKE"/>
</dbReference>
<evidence type="ECO:0000256" key="2">
    <source>
        <dbReference type="SAM" id="SignalP"/>
    </source>
</evidence>
<dbReference type="GO" id="GO:0005576">
    <property type="term" value="C:extracellular region"/>
    <property type="evidence" value="ECO:0007669"/>
    <property type="project" value="InterPro"/>
</dbReference>
<sequence>MATPYFFASRALTALALASLLLALPTFGNSKPGLERWIEDFEWTESGWRVNGWEVTQDVECDPNQCVMRTSRCIAKCMDDCESLDRSWCDERCRCTRQTRRFTPRRATAPAPSKQRQPPPAPAPPTAASPPPPGLSAMQAEALEAHNGYRRAHGVPELEWSAEVAKSAQAHADRCVFAHSVGSGYGENLAWGHAGIGKAITDWYNEIGLYNFNRPGFSMGTGHFTAMVWKATRRLGCAKGNCPGQNLWVCQYDPPGNMMGAFPQNVPPPL</sequence>
<dbReference type="Proteomes" id="UP001472866">
    <property type="component" value="Chromosome 07"/>
</dbReference>
<feature type="chain" id="PRO_5043847808" evidence="2">
    <location>
        <begin position="31"/>
        <end position="270"/>
    </location>
</feature>
<evidence type="ECO:0000313" key="5">
    <source>
        <dbReference type="Proteomes" id="UP001472866"/>
    </source>
</evidence>
<dbReference type="PANTHER" id="PTHR10334">
    <property type="entry name" value="CYSTEINE-RICH SECRETORY PROTEIN-RELATED"/>
    <property type="match status" value="1"/>
</dbReference>
<dbReference type="SUPFAM" id="SSF55797">
    <property type="entry name" value="PR-1-like"/>
    <property type="match status" value="1"/>
</dbReference>
<reference evidence="4 5" key="1">
    <citation type="submission" date="2024-03" db="EMBL/GenBank/DDBJ databases">
        <title>Complete genome sequence of the green alga Chloropicon roscoffensis RCC1871.</title>
        <authorList>
            <person name="Lemieux C."/>
            <person name="Pombert J.-F."/>
            <person name="Otis C."/>
            <person name="Turmel M."/>
        </authorList>
    </citation>
    <scope>NUCLEOTIDE SEQUENCE [LARGE SCALE GENOMIC DNA]</scope>
    <source>
        <strain evidence="4 5">RCC1871</strain>
    </source>
</reference>
<feature type="signal peptide" evidence="2">
    <location>
        <begin position="1"/>
        <end position="30"/>
    </location>
</feature>
<dbReference type="CDD" id="cd05382">
    <property type="entry name" value="CAP_GAPR1-like"/>
    <property type="match status" value="1"/>
</dbReference>
<dbReference type="FunFam" id="3.40.33.10:FF:000010">
    <property type="entry name" value="Predicted protein"/>
    <property type="match status" value="1"/>
</dbReference>
<keyword evidence="2" id="KW-0732">Signal</keyword>
<dbReference type="EMBL" id="CP151507">
    <property type="protein sequence ID" value="WZN63182.1"/>
    <property type="molecule type" value="Genomic_DNA"/>
</dbReference>
<dbReference type="InterPro" id="IPR035940">
    <property type="entry name" value="CAP_sf"/>
</dbReference>
<dbReference type="AlphaFoldDB" id="A0AAX4PB02"/>
<feature type="compositionally biased region" description="Pro residues" evidence="1">
    <location>
        <begin position="117"/>
        <end position="134"/>
    </location>
</feature>
<dbReference type="InterPro" id="IPR034113">
    <property type="entry name" value="SCP_GAPR1-like"/>
</dbReference>
<keyword evidence="5" id="KW-1185">Reference proteome</keyword>
<feature type="domain" description="SCP" evidence="3">
    <location>
        <begin position="137"/>
        <end position="260"/>
    </location>
</feature>
<dbReference type="InterPro" id="IPR014044">
    <property type="entry name" value="CAP_dom"/>
</dbReference>
<dbReference type="PROSITE" id="PS01009">
    <property type="entry name" value="CRISP_1"/>
    <property type="match status" value="1"/>
</dbReference>
<feature type="compositionally biased region" description="Low complexity" evidence="1">
    <location>
        <begin position="105"/>
        <end position="116"/>
    </location>
</feature>
<accession>A0AAX4PB02</accession>
<evidence type="ECO:0000256" key="1">
    <source>
        <dbReference type="SAM" id="MobiDB-lite"/>
    </source>
</evidence>
<dbReference type="Gene3D" id="3.40.33.10">
    <property type="entry name" value="CAP"/>
    <property type="match status" value="1"/>
</dbReference>
<name>A0AAX4PB02_9CHLO</name>
<evidence type="ECO:0000259" key="3">
    <source>
        <dbReference type="SMART" id="SM00198"/>
    </source>
</evidence>
<organism evidence="4 5">
    <name type="scientific">Chloropicon roscoffensis</name>
    <dbReference type="NCBI Taxonomy" id="1461544"/>
    <lineage>
        <taxon>Eukaryota</taxon>
        <taxon>Viridiplantae</taxon>
        <taxon>Chlorophyta</taxon>
        <taxon>Chloropicophyceae</taxon>
        <taxon>Chloropicales</taxon>
        <taxon>Chloropicaceae</taxon>
        <taxon>Chloropicon</taxon>
    </lineage>
</organism>
<gene>
    <name evidence="4" type="ORF">HKI87_07g47270</name>
</gene>
<dbReference type="InterPro" id="IPR001283">
    <property type="entry name" value="CRISP-related"/>
</dbReference>
<dbReference type="Pfam" id="PF00188">
    <property type="entry name" value="CAP"/>
    <property type="match status" value="1"/>
</dbReference>
<dbReference type="InterPro" id="IPR018244">
    <property type="entry name" value="Allrgn_V5/Tpx1_CS"/>
</dbReference>